<feature type="transmembrane region" description="Helical" evidence="1">
    <location>
        <begin position="143"/>
        <end position="160"/>
    </location>
</feature>
<feature type="transmembrane region" description="Helical" evidence="1">
    <location>
        <begin position="166"/>
        <end position="190"/>
    </location>
</feature>
<dbReference type="InterPro" id="IPR001457">
    <property type="entry name" value="NADH_UbQ/plastoQ_OxRdtase_su6"/>
</dbReference>
<name>A0A8A6KJR3_9STRA</name>
<dbReference type="PANTHER" id="PTHR33269">
    <property type="entry name" value="NADH-UBIQUINONE OXIDOREDUCTASE CHAIN 6"/>
    <property type="match status" value="1"/>
</dbReference>
<gene>
    <name evidence="2" type="primary">nad6</name>
</gene>
<feature type="transmembrane region" description="Helical" evidence="1">
    <location>
        <begin position="12"/>
        <end position="32"/>
    </location>
</feature>
<dbReference type="PANTHER" id="PTHR33269:SF17">
    <property type="entry name" value="NADH-UBIQUINONE OXIDOREDUCTASE CHAIN 6"/>
    <property type="match status" value="1"/>
</dbReference>
<dbReference type="EMBL" id="MW392567">
    <property type="protein sequence ID" value="QTI82392.1"/>
    <property type="molecule type" value="Genomic_DNA"/>
</dbReference>
<dbReference type="Gene3D" id="1.20.120.1200">
    <property type="entry name" value="NADH-ubiquinone/plastoquinone oxidoreductase chain 6, subunit NuoJ"/>
    <property type="match status" value="1"/>
</dbReference>
<proteinExistence type="inferred from homology"/>
<dbReference type="GeneID" id="69240864"/>
<keyword evidence="1" id="KW-0812">Transmembrane</keyword>
<reference evidence="2" key="1">
    <citation type="submission" date="2020-12" db="EMBL/GenBank/DDBJ databases">
        <title>Complete mitochondrial genome of Rhizosolenia setigera (Coscinodiscophyceae, Bacillariophyta).</title>
        <authorList>
            <person name="Yao Y."/>
        </authorList>
    </citation>
    <scope>NUCLEOTIDE SEQUENCE</scope>
    <source>
        <strain evidence="2">CNS00456</strain>
    </source>
</reference>
<comment type="subcellular location">
    <subcellularLocation>
        <location evidence="1">Mitochondrion membrane</location>
        <topology evidence="1">Multi-pass membrane protein</topology>
    </subcellularLocation>
</comment>
<dbReference type="RefSeq" id="YP_010241704.1">
    <property type="nucleotide sequence ID" value="NC_059919.1"/>
</dbReference>
<feature type="transmembrane region" description="Helical" evidence="1">
    <location>
        <begin position="64"/>
        <end position="83"/>
    </location>
</feature>
<comment type="similarity">
    <text evidence="1">Belongs to the complex I subunit 6 family.</text>
</comment>
<comment type="catalytic activity">
    <reaction evidence="1">
        <text>a ubiquinone + NADH + 5 H(+)(in) = a ubiquinol + NAD(+) + 4 H(+)(out)</text>
        <dbReference type="Rhea" id="RHEA:29091"/>
        <dbReference type="Rhea" id="RHEA-COMP:9565"/>
        <dbReference type="Rhea" id="RHEA-COMP:9566"/>
        <dbReference type="ChEBI" id="CHEBI:15378"/>
        <dbReference type="ChEBI" id="CHEBI:16389"/>
        <dbReference type="ChEBI" id="CHEBI:17976"/>
        <dbReference type="ChEBI" id="CHEBI:57540"/>
        <dbReference type="ChEBI" id="CHEBI:57945"/>
        <dbReference type="EC" id="7.1.1.2"/>
    </reaction>
</comment>
<protein>
    <recommendedName>
        <fullName evidence="1">NADH-ubiquinone oxidoreductase chain 6</fullName>
        <ecNumber evidence="1">7.1.1.2</ecNumber>
    </recommendedName>
</protein>
<dbReference type="GO" id="GO:0031966">
    <property type="term" value="C:mitochondrial membrane"/>
    <property type="evidence" value="ECO:0007669"/>
    <property type="project" value="UniProtKB-SubCell"/>
</dbReference>
<sequence length="215" mass="24853">MLELFINIIKFENLLILIFSNSLLISSGFVILSRNSVYSAFFLVLSFISSTGLLLLLECEFIALMFIIIYVGAIAVLFIYVVFMLDLKNTAFQSSNNNTLSMIFYVSFIFFSIIILSYFTTFIVNGYSNFSYNTSLNFYNNNYFNWFFNLDFLTELHVFGQLIYTFYIFQFLLVGFILLLAVIGAVLLTINYSSKNLLKQAAFKQISRSFKNILL</sequence>
<comment type="function">
    <text evidence="1">Core subunit of the mitochondrial membrane respiratory chain NADH dehydrogenase (Complex I) which catalyzes electron transfer from NADH through the respiratory chain, using ubiquinone as an electron acceptor. Essential for the catalytic activity and assembly of complex I.</text>
</comment>
<dbReference type="AlphaFoldDB" id="A0A8A6KJR3"/>
<keyword evidence="1" id="KW-0813">Transport</keyword>
<keyword evidence="1" id="KW-0679">Respiratory chain</keyword>
<organism evidence="2">
    <name type="scientific">Sundstroemia setigera</name>
    <dbReference type="NCBI Taxonomy" id="3005"/>
    <lineage>
        <taxon>Eukaryota</taxon>
        <taxon>Sar</taxon>
        <taxon>Stramenopiles</taxon>
        <taxon>Ochrophyta</taxon>
        <taxon>Bacillariophyta</taxon>
        <taxon>Coscinodiscophyceae</taxon>
        <taxon>Rhizosoleniophycidae</taxon>
        <taxon>Rhizosoleniales</taxon>
        <taxon>Rhizosoleniaceae</taxon>
        <taxon>Sundstroemia</taxon>
    </lineage>
</organism>
<dbReference type="GO" id="GO:0008137">
    <property type="term" value="F:NADH dehydrogenase (ubiquinone) activity"/>
    <property type="evidence" value="ECO:0007669"/>
    <property type="project" value="UniProtKB-UniRule"/>
</dbReference>
<feature type="transmembrane region" description="Helical" evidence="1">
    <location>
        <begin position="103"/>
        <end position="123"/>
    </location>
</feature>
<keyword evidence="1" id="KW-0249">Electron transport</keyword>
<keyword evidence="1" id="KW-1278">Translocase</keyword>
<evidence type="ECO:0000256" key="1">
    <source>
        <dbReference type="RuleBase" id="RU004430"/>
    </source>
</evidence>
<keyword evidence="1" id="KW-0520">NAD</keyword>
<dbReference type="InterPro" id="IPR042106">
    <property type="entry name" value="Nuo/plastoQ_OxRdtase_6_NuoJ"/>
</dbReference>
<feature type="transmembrane region" description="Helical" evidence="1">
    <location>
        <begin position="38"/>
        <end position="57"/>
    </location>
</feature>
<dbReference type="EC" id="7.1.1.2" evidence="1"/>
<dbReference type="Pfam" id="PF00499">
    <property type="entry name" value="Oxidored_q3"/>
    <property type="match status" value="1"/>
</dbReference>
<evidence type="ECO:0000313" key="2">
    <source>
        <dbReference type="EMBL" id="QTI82392.1"/>
    </source>
</evidence>
<keyword evidence="1" id="KW-0472">Membrane</keyword>
<keyword evidence="1" id="KW-0830">Ubiquinone</keyword>
<keyword evidence="1" id="KW-1133">Transmembrane helix</keyword>
<accession>A0A8A6KJR3</accession>
<geneLocation type="mitochondrion" evidence="2"/>
<keyword evidence="1 2" id="KW-0496">Mitochondrion</keyword>